<evidence type="ECO:0000256" key="7">
    <source>
        <dbReference type="ARBA" id="ARBA00023172"/>
    </source>
</evidence>
<evidence type="ECO:0000259" key="9">
    <source>
        <dbReference type="PROSITE" id="PS51898"/>
    </source>
</evidence>
<evidence type="ECO:0000256" key="6">
    <source>
        <dbReference type="ARBA" id="ARBA00023125"/>
    </source>
</evidence>
<dbReference type="PROSITE" id="PS51898">
    <property type="entry name" value="TYR_RECOMBINASE"/>
    <property type="match status" value="1"/>
</dbReference>
<dbReference type="InterPro" id="IPR011010">
    <property type="entry name" value="DNA_brk_join_enz"/>
</dbReference>
<dbReference type="InterPro" id="IPR013762">
    <property type="entry name" value="Integrase-like_cat_sf"/>
</dbReference>
<dbReference type="HAMAP" id="MF_01808">
    <property type="entry name" value="Recomb_XerC_XerD"/>
    <property type="match status" value="1"/>
</dbReference>
<evidence type="ECO:0000256" key="5">
    <source>
        <dbReference type="ARBA" id="ARBA00022908"/>
    </source>
</evidence>
<sequence>MTELIRAPEPPRDRDVEAFLAVLASRRAPKTVEAYRRDLTELSRALQAPIANASVDALEQYTTSLREAGLSASTIARRTAASRTFFRHLQLIGARADNPAAALTLPRRTKPLPKTLTPGEAERLIAAAAGVSPRSLRDRALVELLYGAGLRVSEAVGLAKNGVDLDDRLVRVTGKGDKERIVPIGREAVEALRRYLSRGRPHLARRHRPELFLNARGGGLTRAGAFVILRRLAAVAGLEPGRVHPHLLRHSFATHLLEGGADLRSVQEMLGHADLATTELYTHVSDARRREVYFDAHPHARRRTKR</sequence>
<dbReference type="Gene3D" id="1.10.443.10">
    <property type="entry name" value="Intergrase catalytic core"/>
    <property type="match status" value="1"/>
</dbReference>
<evidence type="ECO:0000256" key="1">
    <source>
        <dbReference type="ARBA" id="ARBA00004496"/>
    </source>
</evidence>
<dbReference type="InterPro" id="IPR023009">
    <property type="entry name" value="Tyrosine_recombinase_XerC/XerD"/>
</dbReference>
<keyword evidence="7" id="KW-0233">DNA recombination</keyword>
<keyword evidence="6" id="KW-0238">DNA-binding</keyword>
<protein>
    <submittedName>
        <fullName evidence="11">Unannotated protein</fullName>
    </submittedName>
</protein>
<proteinExistence type="inferred from homology"/>
<dbReference type="Gene3D" id="1.10.150.130">
    <property type="match status" value="1"/>
</dbReference>
<name>A0A6J6NXL4_9ZZZZ</name>
<dbReference type="GO" id="GO:0007059">
    <property type="term" value="P:chromosome segregation"/>
    <property type="evidence" value="ECO:0007669"/>
    <property type="project" value="UniProtKB-KW"/>
</dbReference>
<dbReference type="Pfam" id="PF00589">
    <property type="entry name" value="Phage_integrase"/>
    <property type="match status" value="1"/>
</dbReference>
<keyword evidence="5" id="KW-0229">DNA integration</keyword>
<evidence type="ECO:0000256" key="8">
    <source>
        <dbReference type="ARBA" id="ARBA00023306"/>
    </source>
</evidence>
<dbReference type="GO" id="GO:0003677">
    <property type="term" value="F:DNA binding"/>
    <property type="evidence" value="ECO:0007669"/>
    <property type="project" value="UniProtKB-KW"/>
</dbReference>
<evidence type="ECO:0000256" key="2">
    <source>
        <dbReference type="ARBA" id="ARBA00022490"/>
    </source>
</evidence>
<dbReference type="NCBIfam" id="NF001399">
    <property type="entry name" value="PRK00283.1"/>
    <property type="match status" value="1"/>
</dbReference>
<dbReference type="InterPro" id="IPR010998">
    <property type="entry name" value="Integrase_recombinase_N"/>
</dbReference>
<dbReference type="PANTHER" id="PTHR30349:SF81">
    <property type="entry name" value="TYROSINE RECOMBINASE XERC"/>
    <property type="match status" value="1"/>
</dbReference>
<evidence type="ECO:0000313" key="11">
    <source>
        <dbReference type="EMBL" id="CAB4689083.1"/>
    </source>
</evidence>
<feature type="domain" description="Core-binding (CB)" evidence="10">
    <location>
        <begin position="10"/>
        <end position="90"/>
    </location>
</feature>
<dbReference type="GO" id="GO:0005737">
    <property type="term" value="C:cytoplasm"/>
    <property type="evidence" value="ECO:0007669"/>
    <property type="project" value="UniProtKB-SubCell"/>
</dbReference>
<dbReference type="InterPro" id="IPR004107">
    <property type="entry name" value="Integrase_SAM-like_N"/>
</dbReference>
<keyword evidence="8" id="KW-0131">Cell cycle</keyword>
<dbReference type="InterPro" id="IPR050090">
    <property type="entry name" value="Tyrosine_recombinase_XerCD"/>
</dbReference>
<accession>A0A6J6NXL4</accession>
<dbReference type="PANTHER" id="PTHR30349">
    <property type="entry name" value="PHAGE INTEGRASE-RELATED"/>
    <property type="match status" value="1"/>
</dbReference>
<dbReference type="PROSITE" id="PS51900">
    <property type="entry name" value="CB"/>
    <property type="match status" value="1"/>
</dbReference>
<reference evidence="11" key="1">
    <citation type="submission" date="2020-05" db="EMBL/GenBank/DDBJ databases">
        <authorList>
            <person name="Chiriac C."/>
            <person name="Salcher M."/>
            <person name="Ghai R."/>
            <person name="Kavagutti S V."/>
        </authorList>
    </citation>
    <scope>NUCLEOTIDE SEQUENCE</scope>
</reference>
<comment type="subcellular location">
    <subcellularLocation>
        <location evidence="1">Cytoplasm</location>
    </subcellularLocation>
</comment>
<evidence type="ECO:0000256" key="3">
    <source>
        <dbReference type="ARBA" id="ARBA00022618"/>
    </source>
</evidence>
<dbReference type="EMBL" id="CAEZXP010000001">
    <property type="protein sequence ID" value="CAB4689083.1"/>
    <property type="molecule type" value="Genomic_DNA"/>
</dbReference>
<dbReference type="Pfam" id="PF02899">
    <property type="entry name" value="Phage_int_SAM_1"/>
    <property type="match status" value="1"/>
</dbReference>
<dbReference type="SUPFAM" id="SSF56349">
    <property type="entry name" value="DNA breaking-rejoining enzymes"/>
    <property type="match status" value="1"/>
</dbReference>
<dbReference type="InterPro" id="IPR044068">
    <property type="entry name" value="CB"/>
</dbReference>
<evidence type="ECO:0000256" key="4">
    <source>
        <dbReference type="ARBA" id="ARBA00022829"/>
    </source>
</evidence>
<keyword evidence="3" id="KW-0132">Cell division</keyword>
<dbReference type="AlphaFoldDB" id="A0A6J6NXL4"/>
<dbReference type="GO" id="GO:0015074">
    <property type="term" value="P:DNA integration"/>
    <property type="evidence" value="ECO:0007669"/>
    <property type="project" value="UniProtKB-KW"/>
</dbReference>
<dbReference type="CDD" id="cd00798">
    <property type="entry name" value="INT_XerDC_C"/>
    <property type="match status" value="1"/>
</dbReference>
<dbReference type="GO" id="GO:0051301">
    <property type="term" value="P:cell division"/>
    <property type="evidence" value="ECO:0007669"/>
    <property type="project" value="UniProtKB-KW"/>
</dbReference>
<organism evidence="11">
    <name type="scientific">freshwater metagenome</name>
    <dbReference type="NCBI Taxonomy" id="449393"/>
    <lineage>
        <taxon>unclassified sequences</taxon>
        <taxon>metagenomes</taxon>
        <taxon>ecological metagenomes</taxon>
    </lineage>
</organism>
<gene>
    <name evidence="11" type="ORF">UFOPK2399_00568</name>
</gene>
<keyword evidence="4" id="KW-0159">Chromosome partition</keyword>
<evidence type="ECO:0000259" key="10">
    <source>
        <dbReference type="PROSITE" id="PS51900"/>
    </source>
</evidence>
<dbReference type="GO" id="GO:0006310">
    <property type="term" value="P:DNA recombination"/>
    <property type="evidence" value="ECO:0007669"/>
    <property type="project" value="UniProtKB-KW"/>
</dbReference>
<keyword evidence="2" id="KW-0963">Cytoplasm</keyword>
<feature type="domain" description="Tyr recombinase" evidence="9">
    <location>
        <begin position="111"/>
        <end position="294"/>
    </location>
</feature>
<dbReference type="InterPro" id="IPR002104">
    <property type="entry name" value="Integrase_catalytic"/>
</dbReference>